<comment type="caution">
    <text evidence="3">The sequence shown here is derived from an EMBL/GenBank/DDBJ whole genome shotgun (WGS) entry which is preliminary data.</text>
</comment>
<proteinExistence type="predicted"/>
<dbReference type="PANTHER" id="PTHR32100">
    <property type="entry name" value="OMEGA-6 FATTY ACID DESATURASE, CHLOROPLASTIC"/>
    <property type="match status" value="1"/>
</dbReference>
<feature type="transmembrane region" description="Helical" evidence="1">
    <location>
        <begin position="266"/>
        <end position="283"/>
    </location>
</feature>
<evidence type="ECO:0000313" key="4">
    <source>
        <dbReference type="Proteomes" id="UP001151699"/>
    </source>
</evidence>
<protein>
    <submittedName>
        <fullName evidence="3">Omega-6 fatty acid desaturase, endoplasmic reticulum isozyme 2</fullName>
    </submittedName>
</protein>
<dbReference type="CDD" id="cd03507">
    <property type="entry name" value="Delta12-FADS-like"/>
    <property type="match status" value="1"/>
</dbReference>
<feature type="domain" description="Fatty acid desaturase" evidence="2">
    <location>
        <begin position="95"/>
        <end position="358"/>
    </location>
</feature>
<gene>
    <name evidence="3" type="primary">FAD2-2_1</name>
    <name evidence="3" type="ORF">Bhyg_13840</name>
</gene>
<keyword evidence="1" id="KW-0472">Membrane</keyword>
<feature type="transmembrane region" description="Helical" evidence="1">
    <location>
        <begin position="62"/>
        <end position="81"/>
    </location>
</feature>
<feature type="transmembrane region" description="Helical" evidence="1">
    <location>
        <begin position="124"/>
        <end position="144"/>
    </location>
</feature>
<dbReference type="OrthoDB" id="1461976at2759"/>
<name>A0A9Q0MNK9_9DIPT</name>
<dbReference type="Proteomes" id="UP001151699">
    <property type="component" value="Chromosome C"/>
</dbReference>
<dbReference type="GO" id="GO:0006629">
    <property type="term" value="P:lipid metabolic process"/>
    <property type="evidence" value="ECO:0007669"/>
    <property type="project" value="InterPro"/>
</dbReference>
<feature type="transmembrane region" description="Helical" evidence="1">
    <location>
        <begin position="236"/>
        <end position="260"/>
    </location>
</feature>
<dbReference type="Pfam" id="PF00487">
    <property type="entry name" value="FA_desaturase"/>
    <property type="match status" value="1"/>
</dbReference>
<feature type="transmembrane region" description="Helical" evidence="1">
    <location>
        <begin position="93"/>
        <end position="112"/>
    </location>
</feature>
<dbReference type="GO" id="GO:0016491">
    <property type="term" value="F:oxidoreductase activity"/>
    <property type="evidence" value="ECO:0007669"/>
    <property type="project" value="InterPro"/>
</dbReference>
<dbReference type="InterPro" id="IPR012171">
    <property type="entry name" value="Fatty_acid_desaturase"/>
</dbReference>
<keyword evidence="1" id="KW-1133">Transmembrane helix</keyword>
<keyword evidence="4" id="KW-1185">Reference proteome</keyword>
<evidence type="ECO:0000256" key="1">
    <source>
        <dbReference type="SAM" id="Phobius"/>
    </source>
</evidence>
<reference evidence="3" key="1">
    <citation type="submission" date="2022-07" db="EMBL/GenBank/DDBJ databases">
        <authorList>
            <person name="Trinca V."/>
            <person name="Uliana J.V.C."/>
            <person name="Torres T.T."/>
            <person name="Ward R.J."/>
            <person name="Monesi N."/>
        </authorList>
    </citation>
    <scope>NUCLEOTIDE SEQUENCE</scope>
    <source>
        <strain evidence="3">HSMRA1968</strain>
        <tissue evidence="3">Whole embryos</tissue>
    </source>
</reference>
<sequence length="390" mass="44917">MYSTENPSDGNKYHEHTKAGYKYVDGTPMPQPLSKPQFSLSELRAAIPSHCFERSMAKSFGYLAWNLFVCSCLFYGANAVLENSSLLVAIPGYFAYWFLQASYMTGLFVIGHECGHQAFSENNIINDVVGLILHSSLLVPYFSWKITHRRHHSNAGSCENEEVFVPLTYSDVKPYWTETIEDSPLYNLYHIIATLLLGWPSYLCFNESGPKKYTNHPKSHFNPNASLFTKKQKFDIIFSDSAVAAVIVIVCCSISSYGFFRVLKLYLAPYIIVNVLIVLFTCIQHTDTYIPYYREGEWSWRRGSLCTVDRTLGSWLDSVFHHIIDTHVCHHIFPRIPFYHCQEATEAIKPILGEYYLRDTTPIFQAIWRRFTHCKFVPDEGKVVFYQKGM</sequence>
<dbReference type="AlphaFoldDB" id="A0A9Q0MNK9"/>
<dbReference type="EMBL" id="WJQU01000004">
    <property type="protein sequence ID" value="KAJ6635255.1"/>
    <property type="molecule type" value="Genomic_DNA"/>
</dbReference>
<evidence type="ECO:0000259" key="2">
    <source>
        <dbReference type="Pfam" id="PF00487"/>
    </source>
</evidence>
<accession>A0A9Q0MNK9</accession>
<evidence type="ECO:0000313" key="3">
    <source>
        <dbReference type="EMBL" id="KAJ6635255.1"/>
    </source>
</evidence>
<dbReference type="InterPro" id="IPR005804">
    <property type="entry name" value="FA_desaturase_dom"/>
</dbReference>
<keyword evidence="1" id="KW-0812">Transmembrane</keyword>
<organism evidence="3 4">
    <name type="scientific">Pseudolycoriella hygida</name>
    <dbReference type="NCBI Taxonomy" id="35572"/>
    <lineage>
        <taxon>Eukaryota</taxon>
        <taxon>Metazoa</taxon>
        <taxon>Ecdysozoa</taxon>
        <taxon>Arthropoda</taxon>
        <taxon>Hexapoda</taxon>
        <taxon>Insecta</taxon>
        <taxon>Pterygota</taxon>
        <taxon>Neoptera</taxon>
        <taxon>Endopterygota</taxon>
        <taxon>Diptera</taxon>
        <taxon>Nematocera</taxon>
        <taxon>Sciaroidea</taxon>
        <taxon>Sciaridae</taxon>
        <taxon>Pseudolycoriella</taxon>
    </lineage>
</organism>